<keyword evidence="4" id="KW-1003">Cell membrane</keyword>
<keyword evidence="8" id="KW-0472">Membrane</keyword>
<dbReference type="AlphaFoldDB" id="A0AAW0IQX9"/>
<keyword evidence="7" id="KW-0479">Metal-binding</keyword>
<evidence type="ECO:0000256" key="1">
    <source>
        <dbReference type="ARBA" id="ARBA00004184"/>
    </source>
</evidence>
<dbReference type="GO" id="GO:0044325">
    <property type="term" value="F:transmembrane transporter binding"/>
    <property type="evidence" value="ECO:0007669"/>
    <property type="project" value="TreeGrafter"/>
</dbReference>
<evidence type="ECO:0000256" key="2">
    <source>
        <dbReference type="ARBA" id="ARBA00004236"/>
    </source>
</evidence>
<comment type="caution">
    <text evidence="10">The sequence shown here is derived from an EMBL/GenBank/DDBJ whole genome shotgun (WGS) entry which is preliminary data.</text>
</comment>
<dbReference type="PANTHER" id="PTHR15135">
    <property type="entry name" value="STAC"/>
    <property type="match status" value="1"/>
</dbReference>
<keyword evidence="7" id="KW-0863">Zinc-finger</keyword>
<proteinExistence type="predicted"/>
<dbReference type="InterPro" id="IPR039688">
    <property type="entry name" value="STAC1/2/3"/>
</dbReference>
<dbReference type="GO" id="GO:1903078">
    <property type="term" value="P:positive regulation of protein localization to plasma membrane"/>
    <property type="evidence" value="ECO:0007669"/>
    <property type="project" value="TreeGrafter"/>
</dbReference>
<evidence type="ECO:0000256" key="7">
    <source>
        <dbReference type="ARBA" id="ARBA00022771"/>
    </source>
</evidence>
<evidence type="ECO:0000313" key="10">
    <source>
        <dbReference type="EMBL" id="KAK7816878.1"/>
    </source>
</evidence>
<accession>A0AAW0IQX9</accession>
<dbReference type="GO" id="GO:0012505">
    <property type="term" value="C:endomembrane system"/>
    <property type="evidence" value="ECO:0007669"/>
    <property type="project" value="UniProtKB-SubCell"/>
</dbReference>
<protein>
    <recommendedName>
        <fullName evidence="12">Phorbol-ester/DAG-type domain-containing protein</fullName>
    </recommendedName>
</protein>
<evidence type="ECO:0008006" key="12">
    <source>
        <dbReference type="Google" id="ProtNLM"/>
    </source>
</evidence>
<feature type="region of interest" description="Disordered" evidence="9">
    <location>
        <begin position="50"/>
        <end position="99"/>
    </location>
</feature>
<keyword evidence="11" id="KW-1185">Reference proteome</keyword>
<dbReference type="GO" id="GO:0005737">
    <property type="term" value="C:cytoplasm"/>
    <property type="evidence" value="ECO:0007669"/>
    <property type="project" value="UniProtKB-SubCell"/>
</dbReference>
<dbReference type="GO" id="GO:0003009">
    <property type="term" value="P:skeletal muscle contraction"/>
    <property type="evidence" value="ECO:0007669"/>
    <property type="project" value="TreeGrafter"/>
</dbReference>
<dbReference type="GO" id="GO:0008270">
    <property type="term" value="F:zinc ion binding"/>
    <property type="evidence" value="ECO:0007669"/>
    <property type="project" value="UniProtKB-KW"/>
</dbReference>
<dbReference type="Proteomes" id="UP001488838">
    <property type="component" value="Unassembled WGS sequence"/>
</dbReference>
<evidence type="ECO:0000256" key="5">
    <source>
        <dbReference type="ARBA" id="ARBA00022490"/>
    </source>
</evidence>
<reference evidence="10 11" key="1">
    <citation type="journal article" date="2023" name="bioRxiv">
        <title>Conserved and derived expression patterns and positive selection on dental genes reveal complex evolutionary context of ever-growing rodent molars.</title>
        <authorList>
            <person name="Calamari Z.T."/>
            <person name="Song A."/>
            <person name="Cohen E."/>
            <person name="Akter M."/>
            <person name="Roy R.D."/>
            <person name="Hallikas O."/>
            <person name="Christensen M.M."/>
            <person name="Li P."/>
            <person name="Marangoni P."/>
            <person name="Jernvall J."/>
            <person name="Klein O.D."/>
        </authorList>
    </citation>
    <scope>NUCLEOTIDE SEQUENCE [LARGE SCALE GENOMIC DNA]</scope>
    <source>
        <strain evidence="10">V071</strain>
    </source>
</reference>
<keyword evidence="7" id="KW-0862">Zinc</keyword>
<dbReference type="InterPro" id="IPR046349">
    <property type="entry name" value="C1-like_sf"/>
</dbReference>
<comment type="subcellular location">
    <subcellularLocation>
        <location evidence="2">Cell membrane</location>
    </subcellularLocation>
    <subcellularLocation>
        <location evidence="3">Cytoplasm</location>
    </subcellularLocation>
    <subcellularLocation>
        <location evidence="1">Endomembrane system</location>
        <topology evidence="1">Peripheral membrane protein</topology>
    </subcellularLocation>
</comment>
<name>A0AAW0IQX9_MYOGA</name>
<keyword evidence="5" id="KW-0963">Cytoplasm</keyword>
<evidence type="ECO:0000313" key="11">
    <source>
        <dbReference type="Proteomes" id="UP001488838"/>
    </source>
</evidence>
<evidence type="ECO:0000256" key="9">
    <source>
        <dbReference type="SAM" id="MobiDB-lite"/>
    </source>
</evidence>
<organism evidence="10 11">
    <name type="scientific">Myodes glareolus</name>
    <name type="common">Bank vole</name>
    <name type="synonym">Clethrionomys glareolus</name>
    <dbReference type="NCBI Taxonomy" id="447135"/>
    <lineage>
        <taxon>Eukaryota</taxon>
        <taxon>Metazoa</taxon>
        <taxon>Chordata</taxon>
        <taxon>Craniata</taxon>
        <taxon>Vertebrata</taxon>
        <taxon>Euteleostomi</taxon>
        <taxon>Mammalia</taxon>
        <taxon>Eutheria</taxon>
        <taxon>Euarchontoglires</taxon>
        <taxon>Glires</taxon>
        <taxon>Rodentia</taxon>
        <taxon>Myomorpha</taxon>
        <taxon>Muroidea</taxon>
        <taxon>Cricetidae</taxon>
        <taxon>Arvicolinae</taxon>
        <taxon>Myodes</taxon>
    </lineage>
</organism>
<evidence type="ECO:0000256" key="8">
    <source>
        <dbReference type="ARBA" id="ARBA00023136"/>
    </source>
</evidence>
<dbReference type="Gene3D" id="3.30.60.20">
    <property type="match status" value="1"/>
</dbReference>
<dbReference type="EMBL" id="JBBHLL010000099">
    <property type="protein sequence ID" value="KAK7816878.1"/>
    <property type="molecule type" value="Genomic_DNA"/>
</dbReference>
<dbReference type="PANTHER" id="PTHR15135:SF3">
    <property type="entry name" value="SH3 AND CYSTEINE-RICH DOMAIN-CONTAINING PROTEIN"/>
    <property type="match status" value="1"/>
</dbReference>
<evidence type="ECO:0000256" key="3">
    <source>
        <dbReference type="ARBA" id="ARBA00004496"/>
    </source>
</evidence>
<keyword evidence="6" id="KW-0677">Repeat</keyword>
<evidence type="ECO:0000256" key="4">
    <source>
        <dbReference type="ARBA" id="ARBA00022475"/>
    </source>
</evidence>
<sequence>MRVTEQQDRRTHAKHGLRCGACKMSIHHKCADGLAPQRCMGKLTSELVEVPEEADGSGDGSDLRTRSNSVFTYPENGTDDFGDQAKTINHQGPPSKDPLQMNTYVALYRFVPQENEDLEMR</sequence>
<dbReference type="GO" id="GO:0005886">
    <property type="term" value="C:plasma membrane"/>
    <property type="evidence" value="ECO:0007669"/>
    <property type="project" value="UniProtKB-SubCell"/>
</dbReference>
<gene>
    <name evidence="10" type="ORF">U0070_021675</name>
</gene>
<evidence type="ECO:0000256" key="6">
    <source>
        <dbReference type="ARBA" id="ARBA00022737"/>
    </source>
</evidence>
<dbReference type="SUPFAM" id="SSF57889">
    <property type="entry name" value="Cysteine-rich domain"/>
    <property type="match status" value="1"/>
</dbReference>